<sequence>MTSDLLTTRWTGIVCNNEARKWSSLHYRDGDSTVSNIPSRMPTTKNFISSLVTMVTVYIIYECRGMEVTCGGPSENIPSGVNVTGIFDVVNEIIHHHLFTPLSFMHWLYFLHKLSLNAHIRNIEFCTRMTFIIACEAVEQRKRGTLEDFGVDEKIKMAGIPKSNTAVVDFFKQHILILECVHTEDEPLDMPLARRIDFLAYLRRWTELRYALKIGKMPICTVNNKCDTLRPAIPVIMDAIIHFAGPVSFMGMANLHKMPPEALVHWDTIHECLHADEVI</sequence>
<reference evidence="1 2" key="1">
    <citation type="journal article" date="2015" name="Fungal Genet. Biol.">
        <title>Evolution of novel wood decay mechanisms in Agaricales revealed by the genome sequences of Fistulina hepatica and Cylindrobasidium torrendii.</title>
        <authorList>
            <person name="Floudas D."/>
            <person name="Held B.W."/>
            <person name="Riley R."/>
            <person name="Nagy L.G."/>
            <person name="Koehler G."/>
            <person name="Ransdell A.S."/>
            <person name="Younus H."/>
            <person name="Chow J."/>
            <person name="Chiniquy J."/>
            <person name="Lipzen A."/>
            <person name="Tritt A."/>
            <person name="Sun H."/>
            <person name="Haridas S."/>
            <person name="LaButti K."/>
            <person name="Ohm R.A."/>
            <person name="Kues U."/>
            <person name="Blanchette R.A."/>
            <person name="Grigoriev I.V."/>
            <person name="Minto R.E."/>
            <person name="Hibbett D.S."/>
        </authorList>
    </citation>
    <scope>NUCLEOTIDE SEQUENCE [LARGE SCALE GENOMIC DNA]</scope>
    <source>
        <strain evidence="1 2">FP15055 ss-10</strain>
    </source>
</reference>
<evidence type="ECO:0000313" key="2">
    <source>
        <dbReference type="Proteomes" id="UP000054007"/>
    </source>
</evidence>
<dbReference type="AlphaFoldDB" id="A0A0D7B713"/>
<evidence type="ECO:0000313" key="1">
    <source>
        <dbReference type="EMBL" id="KIY66272.1"/>
    </source>
</evidence>
<accession>A0A0D7B713</accession>
<dbReference type="EMBL" id="KN880560">
    <property type="protein sequence ID" value="KIY66272.1"/>
    <property type="molecule type" value="Genomic_DNA"/>
</dbReference>
<protein>
    <submittedName>
        <fullName evidence="1">Uncharacterized protein</fullName>
    </submittedName>
</protein>
<gene>
    <name evidence="1" type="ORF">CYLTODRAFT_455559</name>
</gene>
<organism evidence="1 2">
    <name type="scientific">Cylindrobasidium torrendii FP15055 ss-10</name>
    <dbReference type="NCBI Taxonomy" id="1314674"/>
    <lineage>
        <taxon>Eukaryota</taxon>
        <taxon>Fungi</taxon>
        <taxon>Dikarya</taxon>
        <taxon>Basidiomycota</taxon>
        <taxon>Agaricomycotina</taxon>
        <taxon>Agaricomycetes</taxon>
        <taxon>Agaricomycetidae</taxon>
        <taxon>Agaricales</taxon>
        <taxon>Marasmiineae</taxon>
        <taxon>Physalacriaceae</taxon>
        <taxon>Cylindrobasidium</taxon>
    </lineage>
</organism>
<keyword evidence="2" id="KW-1185">Reference proteome</keyword>
<proteinExistence type="predicted"/>
<name>A0A0D7B713_9AGAR</name>
<dbReference type="Proteomes" id="UP000054007">
    <property type="component" value="Unassembled WGS sequence"/>
</dbReference>